<dbReference type="EMBL" id="MU128960">
    <property type="protein sequence ID" value="KAF9514472.1"/>
    <property type="molecule type" value="Genomic_DNA"/>
</dbReference>
<dbReference type="Proteomes" id="UP000886523">
    <property type="component" value="Unassembled WGS sequence"/>
</dbReference>
<comment type="caution">
    <text evidence="2">The sequence shown here is derived from an EMBL/GenBank/DDBJ whole genome shotgun (WGS) entry which is preliminary data.</text>
</comment>
<accession>A0A9P6AZA8</accession>
<dbReference type="Pfam" id="PF09729">
    <property type="entry name" value="Gti1_Pac2"/>
    <property type="match status" value="1"/>
</dbReference>
<feature type="region of interest" description="Disordered" evidence="1">
    <location>
        <begin position="161"/>
        <end position="251"/>
    </location>
</feature>
<sequence length="294" mass="33038">MLHVHPHAVQRPTHAHLHVRDTHDAHVLLEAVRLHKLQPVTRRLNEVERMSFIRSGSVFIWEESDDETGLRRWTDGLLWSASRMREPFLFYETRTLTPRYPPSNVPGLIKQTYSAMVTLPSANNSQPVVRKWHLTAYFEHGDLNSLLTIDRDPELCNIAVPPGVYRSGKSRQRRHSGENPGGLRWINVDGSGQVSDTGRPASSSPDASLPNSPSHSHSIRPAPNPDAYSPSPSRLPSPTQPKNMNNYLPYDYPPQPQLPPIAVGFATALAIITSQQPFIPTTGRTHHVWRLPQS</sequence>
<dbReference type="PANTHER" id="PTHR28027">
    <property type="entry name" value="TRANSCRIPTIONAL REGULATOR MIT1"/>
    <property type="match status" value="1"/>
</dbReference>
<dbReference type="OrthoDB" id="5572844at2759"/>
<keyword evidence="3" id="KW-1185">Reference proteome</keyword>
<evidence type="ECO:0008006" key="4">
    <source>
        <dbReference type="Google" id="ProtNLM"/>
    </source>
</evidence>
<evidence type="ECO:0000313" key="3">
    <source>
        <dbReference type="Proteomes" id="UP000886523"/>
    </source>
</evidence>
<organism evidence="2 3">
    <name type="scientific">Hydnum rufescens UP504</name>
    <dbReference type="NCBI Taxonomy" id="1448309"/>
    <lineage>
        <taxon>Eukaryota</taxon>
        <taxon>Fungi</taxon>
        <taxon>Dikarya</taxon>
        <taxon>Basidiomycota</taxon>
        <taxon>Agaricomycotina</taxon>
        <taxon>Agaricomycetes</taxon>
        <taxon>Cantharellales</taxon>
        <taxon>Hydnaceae</taxon>
        <taxon>Hydnum</taxon>
    </lineage>
</organism>
<dbReference type="AlphaFoldDB" id="A0A9P6AZA8"/>
<feature type="compositionally biased region" description="Polar residues" evidence="1">
    <location>
        <begin position="190"/>
        <end position="216"/>
    </location>
</feature>
<gene>
    <name evidence="2" type="ORF">BS47DRAFT_1392426</name>
</gene>
<dbReference type="PANTHER" id="PTHR28027:SF1">
    <property type="entry name" value="CAMP INDEPENDENT REGULATORY PROTEIN (AFU_ORTHOLOGUE AFUA_3G09640)"/>
    <property type="match status" value="1"/>
</dbReference>
<dbReference type="GO" id="GO:0003677">
    <property type="term" value="F:DNA binding"/>
    <property type="evidence" value="ECO:0007669"/>
    <property type="project" value="TreeGrafter"/>
</dbReference>
<name>A0A9P6AZA8_9AGAM</name>
<dbReference type="InterPro" id="IPR018608">
    <property type="entry name" value="Gti1/Pac2"/>
</dbReference>
<evidence type="ECO:0000313" key="2">
    <source>
        <dbReference type="EMBL" id="KAF9514472.1"/>
    </source>
</evidence>
<proteinExistence type="predicted"/>
<protein>
    <recommendedName>
        <fullName evidence="4">Gti1/Pac2 family-domain-containing protein</fullName>
    </recommendedName>
</protein>
<evidence type="ECO:0000256" key="1">
    <source>
        <dbReference type="SAM" id="MobiDB-lite"/>
    </source>
</evidence>
<reference evidence="2" key="1">
    <citation type="journal article" date="2020" name="Nat. Commun.">
        <title>Large-scale genome sequencing of mycorrhizal fungi provides insights into the early evolution of symbiotic traits.</title>
        <authorList>
            <person name="Miyauchi S."/>
            <person name="Kiss E."/>
            <person name="Kuo A."/>
            <person name="Drula E."/>
            <person name="Kohler A."/>
            <person name="Sanchez-Garcia M."/>
            <person name="Morin E."/>
            <person name="Andreopoulos B."/>
            <person name="Barry K.W."/>
            <person name="Bonito G."/>
            <person name="Buee M."/>
            <person name="Carver A."/>
            <person name="Chen C."/>
            <person name="Cichocki N."/>
            <person name="Clum A."/>
            <person name="Culley D."/>
            <person name="Crous P.W."/>
            <person name="Fauchery L."/>
            <person name="Girlanda M."/>
            <person name="Hayes R.D."/>
            <person name="Keri Z."/>
            <person name="LaButti K."/>
            <person name="Lipzen A."/>
            <person name="Lombard V."/>
            <person name="Magnuson J."/>
            <person name="Maillard F."/>
            <person name="Murat C."/>
            <person name="Nolan M."/>
            <person name="Ohm R.A."/>
            <person name="Pangilinan J."/>
            <person name="Pereira M.F."/>
            <person name="Perotto S."/>
            <person name="Peter M."/>
            <person name="Pfister S."/>
            <person name="Riley R."/>
            <person name="Sitrit Y."/>
            <person name="Stielow J.B."/>
            <person name="Szollosi G."/>
            <person name="Zifcakova L."/>
            <person name="Stursova M."/>
            <person name="Spatafora J.W."/>
            <person name="Tedersoo L."/>
            <person name="Vaario L.M."/>
            <person name="Yamada A."/>
            <person name="Yan M."/>
            <person name="Wang P."/>
            <person name="Xu J."/>
            <person name="Bruns T."/>
            <person name="Baldrian P."/>
            <person name="Vilgalys R."/>
            <person name="Dunand C."/>
            <person name="Henrissat B."/>
            <person name="Grigoriev I.V."/>
            <person name="Hibbett D."/>
            <person name="Nagy L.G."/>
            <person name="Martin F.M."/>
        </authorList>
    </citation>
    <scope>NUCLEOTIDE SEQUENCE</scope>
    <source>
        <strain evidence="2">UP504</strain>
    </source>
</reference>